<name>A0ACC1C026_9ROSI</name>
<evidence type="ECO:0000313" key="2">
    <source>
        <dbReference type="Proteomes" id="UP001164250"/>
    </source>
</evidence>
<sequence>MGVAKAWSFSLISANLALLQQQNGYNGNGNVKHFVLWRWRSYASDLEWYSQRLVKPSLYSKLREGIGSRHAQIDIWKSNYSNYYYGCSERSKKSAAATSERSSNGYLLIAASGGLNQQRTGITDAVVVARILNTTLVVPELDHHSYWKDDSEFVNIFDVNHFISSLSKDVTIVKRVPDKVMRSMEKPPYTMRVPRKSTPEYYLDQVPADTLEKTFTSTALTLSFKILTWICLMNSECLFHFGLINTLDMQVVQLTKFDYRLANDLDEELQKLRCRVNYHALRFTKPIQGLGQKLVMRMRKMAKRFIAVHLRFVLIIKKYES</sequence>
<comment type="caution">
    <text evidence="1">The sequence shown here is derived from an EMBL/GenBank/DDBJ whole genome shotgun (WGS) entry which is preliminary data.</text>
</comment>
<protein>
    <submittedName>
        <fullName evidence="1">Uncharacterized protein</fullName>
    </submittedName>
</protein>
<reference evidence="2" key="1">
    <citation type="journal article" date="2023" name="G3 (Bethesda)">
        <title>Genome assembly and association tests identify interacting loci associated with vigor, precocity, and sex in interspecific pistachio rootstocks.</title>
        <authorList>
            <person name="Palmer W."/>
            <person name="Jacygrad E."/>
            <person name="Sagayaradj S."/>
            <person name="Cavanaugh K."/>
            <person name="Han R."/>
            <person name="Bertier L."/>
            <person name="Beede B."/>
            <person name="Kafkas S."/>
            <person name="Golino D."/>
            <person name="Preece J."/>
            <person name="Michelmore R."/>
        </authorList>
    </citation>
    <scope>NUCLEOTIDE SEQUENCE [LARGE SCALE GENOMIC DNA]</scope>
</reference>
<dbReference type="EMBL" id="CM047898">
    <property type="protein sequence ID" value="KAJ0105596.1"/>
    <property type="molecule type" value="Genomic_DNA"/>
</dbReference>
<organism evidence="1 2">
    <name type="scientific">Pistacia atlantica</name>
    <dbReference type="NCBI Taxonomy" id="434234"/>
    <lineage>
        <taxon>Eukaryota</taxon>
        <taxon>Viridiplantae</taxon>
        <taxon>Streptophyta</taxon>
        <taxon>Embryophyta</taxon>
        <taxon>Tracheophyta</taxon>
        <taxon>Spermatophyta</taxon>
        <taxon>Magnoliopsida</taxon>
        <taxon>eudicotyledons</taxon>
        <taxon>Gunneridae</taxon>
        <taxon>Pentapetalae</taxon>
        <taxon>rosids</taxon>
        <taxon>malvids</taxon>
        <taxon>Sapindales</taxon>
        <taxon>Anacardiaceae</taxon>
        <taxon>Pistacia</taxon>
    </lineage>
</organism>
<accession>A0ACC1C026</accession>
<proteinExistence type="predicted"/>
<dbReference type="Proteomes" id="UP001164250">
    <property type="component" value="Chromosome 2"/>
</dbReference>
<evidence type="ECO:0000313" key="1">
    <source>
        <dbReference type="EMBL" id="KAJ0105596.1"/>
    </source>
</evidence>
<gene>
    <name evidence="1" type="ORF">Patl1_18474</name>
</gene>
<keyword evidence="2" id="KW-1185">Reference proteome</keyword>